<evidence type="ECO:0000259" key="1">
    <source>
        <dbReference type="SMART" id="SM00278"/>
    </source>
</evidence>
<name>A0A385FV45_9ZZZZ</name>
<gene>
    <name evidence="2" type="ORF">TRI12_00010</name>
</gene>
<protein>
    <recommendedName>
        <fullName evidence="1">Helix-hairpin-helix DNA-binding motif class 1 domain-containing protein</fullName>
    </recommendedName>
</protein>
<sequence>MHWLKRIIFGWDNTTSEPVQEKQIIRLDDQSYHSNNDIISGMEFSATLKIRTPLKALKHHGEIFHGPPSQTPDYGSQADGIWTFQTSSFREIGISIDEPEFTHASDIGPIEPSRYIPFLIQFRTIVEGNLAHEEKLIQLASLPKHSPLFKEIWCKLTNNYEDFPASFFYLQFTILPGIGRQSAKRLYEYGFSTTIEIVNASIPKLTAVPGLGKATATKIKAFKFYSIEQ</sequence>
<feature type="domain" description="Helix-hairpin-helix DNA-binding motif class 1" evidence="1">
    <location>
        <begin position="170"/>
        <end position="189"/>
    </location>
</feature>
<dbReference type="GO" id="GO:0003677">
    <property type="term" value="F:DNA binding"/>
    <property type="evidence" value="ECO:0007669"/>
    <property type="project" value="InterPro"/>
</dbReference>
<organism evidence="2">
    <name type="scientific">uncultured organism</name>
    <dbReference type="NCBI Taxonomy" id="155900"/>
    <lineage>
        <taxon>unclassified sequences</taxon>
        <taxon>environmental samples</taxon>
    </lineage>
</organism>
<proteinExistence type="predicted"/>
<dbReference type="Pfam" id="PF14520">
    <property type="entry name" value="HHH_5"/>
    <property type="match status" value="1"/>
</dbReference>
<accession>A0A385FV45</accession>
<dbReference type="GO" id="GO:0006281">
    <property type="term" value="P:DNA repair"/>
    <property type="evidence" value="ECO:0007669"/>
    <property type="project" value="InterPro"/>
</dbReference>
<dbReference type="SMART" id="SM00278">
    <property type="entry name" value="HhH1"/>
    <property type="match status" value="2"/>
</dbReference>
<feature type="domain" description="Helix-hairpin-helix DNA-binding motif class 1" evidence="1">
    <location>
        <begin position="203"/>
        <end position="222"/>
    </location>
</feature>
<dbReference type="Gene3D" id="1.10.150.20">
    <property type="entry name" value="5' to 3' exonuclease, C-terminal subdomain"/>
    <property type="match status" value="1"/>
</dbReference>
<dbReference type="InterPro" id="IPR003583">
    <property type="entry name" value="Hlx-hairpin-Hlx_DNA-bd_motif"/>
</dbReference>
<dbReference type="EMBL" id="MH687385">
    <property type="protein sequence ID" value="AXV45538.1"/>
    <property type="molecule type" value="Genomic_DNA"/>
</dbReference>
<evidence type="ECO:0000313" key="2">
    <source>
        <dbReference type="EMBL" id="AXV45538.1"/>
    </source>
</evidence>
<dbReference type="AlphaFoldDB" id="A0A385FV45"/>
<reference evidence="2" key="1">
    <citation type="submission" date="2018-07" db="EMBL/GenBank/DDBJ databases">
        <title>Functional screening for triclosan resistance in a wastewater metagenome and isolates of Escherichia coli and Enterococcus spp. from a large Canadian healthcare region.</title>
        <authorList>
            <person name="Cameron A."/>
            <person name="Barbieri R."/>
            <person name="Read R.R."/>
            <person name="Church D.L."/>
            <person name="Adator E.H."/>
            <person name="McAllister T.A."/>
        </authorList>
    </citation>
    <scope>NUCLEOTIDE SEQUENCE</scope>
</reference>
<dbReference type="SUPFAM" id="SSF47781">
    <property type="entry name" value="RuvA domain 2-like"/>
    <property type="match status" value="1"/>
</dbReference>
<dbReference type="InterPro" id="IPR010994">
    <property type="entry name" value="RuvA_2-like"/>
</dbReference>